<dbReference type="PANTHER" id="PTHR36510:SF3">
    <property type="entry name" value="CONSERVED PROTEIN"/>
    <property type="match status" value="1"/>
</dbReference>
<keyword evidence="3" id="KW-1185">Reference proteome</keyword>
<dbReference type="InterPro" id="IPR006336">
    <property type="entry name" value="GCS2"/>
</dbReference>
<dbReference type="GO" id="GO:0016879">
    <property type="term" value="F:ligase activity, forming carbon-nitrogen bonds"/>
    <property type="evidence" value="ECO:0007669"/>
    <property type="project" value="TreeGrafter"/>
</dbReference>
<dbReference type="EMBL" id="BONF01000003">
    <property type="protein sequence ID" value="GIF78963.1"/>
    <property type="molecule type" value="Genomic_DNA"/>
</dbReference>
<dbReference type="PANTHER" id="PTHR36510">
    <property type="entry name" value="GLUTAMATE--CYSTEINE LIGASE 2-RELATED"/>
    <property type="match status" value="1"/>
</dbReference>
<comment type="caution">
    <text evidence="2">The sequence shown here is derived from an EMBL/GenBank/DDBJ whole genome shotgun (WGS) entry which is preliminary data.</text>
</comment>
<sequence>MGEKVQQHVFTRADRASYRQKVRRCLDVFALMLGESQFEFERPLTGLEIELNLVDEQGMPSMRNADVLAAIADPAFVTELGQFNIEINIPPRALAGGGLTAYEEQVRASLNAAEGKAQTVGAHTAMIGILPTLYQANLTESSLSANPRYALLNEQVFASRGEDLNIRIDGPDPLDVTADTIAPEAACTSAQLHLQVSPAQFGAYWNAAQAIAGVQLAIAANSPFLFGHELWHETRIPLFKQATDTRPEEIKSQGVRPRVWFGERWITSVFDLFEENVRYFPALLPICTEDDPADQLAGGEVPELTELRLHNGTIYRWNRPVYDVADGMPHLRVENRVLPAGPTVVDIMANAAFWFGLVRTLAEGGLPVWSRMPFTAADENFYTGARQGIQAHLFWPDLGYLTAYELVLRRLLPLAHQGLEAWGVDSRERDRLLGIIEQRCLLRRNGATWQIDTVHRMERRGLERPEALREMLLRYMTHMHANTPVHEWPREE</sequence>
<name>A0A8J3JHY8_9ACTN</name>
<dbReference type="SUPFAM" id="SSF55931">
    <property type="entry name" value="Glutamine synthetase/guanido kinase"/>
    <property type="match status" value="1"/>
</dbReference>
<dbReference type="Pfam" id="PF04107">
    <property type="entry name" value="GCS2"/>
    <property type="match status" value="1"/>
</dbReference>
<gene>
    <name evidence="2" type="ORF">Cba03nite_03120</name>
</gene>
<proteinExistence type="predicted"/>
<keyword evidence="2" id="KW-0436">Ligase</keyword>
<dbReference type="Gene3D" id="3.30.590.20">
    <property type="match status" value="1"/>
</dbReference>
<organism evidence="2 3">
    <name type="scientific">Catellatospora bangladeshensis</name>
    <dbReference type="NCBI Taxonomy" id="310355"/>
    <lineage>
        <taxon>Bacteria</taxon>
        <taxon>Bacillati</taxon>
        <taxon>Actinomycetota</taxon>
        <taxon>Actinomycetes</taxon>
        <taxon>Micromonosporales</taxon>
        <taxon>Micromonosporaceae</taxon>
        <taxon>Catellatospora</taxon>
    </lineage>
</organism>
<dbReference type="InterPro" id="IPR016602">
    <property type="entry name" value="UCP012666"/>
</dbReference>
<accession>A0A8J3JHY8</accession>
<comment type="catalytic activity">
    <reaction evidence="1">
        <text>L-cysteine + L-glutamate + ATP = gamma-L-glutamyl-L-cysteine + ADP + phosphate + H(+)</text>
        <dbReference type="Rhea" id="RHEA:13285"/>
        <dbReference type="ChEBI" id="CHEBI:15378"/>
        <dbReference type="ChEBI" id="CHEBI:29985"/>
        <dbReference type="ChEBI" id="CHEBI:30616"/>
        <dbReference type="ChEBI" id="CHEBI:35235"/>
        <dbReference type="ChEBI" id="CHEBI:43474"/>
        <dbReference type="ChEBI" id="CHEBI:58173"/>
        <dbReference type="ChEBI" id="CHEBI:456216"/>
        <dbReference type="EC" id="6.3.2.2"/>
    </reaction>
</comment>
<evidence type="ECO:0000256" key="1">
    <source>
        <dbReference type="ARBA" id="ARBA00048819"/>
    </source>
</evidence>
<dbReference type="Proteomes" id="UP000601223">
    <property type="component" value="Unassembled WGS sequence"/>
</dbReference>
<evidence type="ECO:0000313" key="3">
    <source>
        <dbReference type="Proteomes" id="UP000601223"/>
    </source>
</evidence>
<dbReference type="AlphaFoldDB" id="A0A8J3JHY8"/>
<dbReference type="PIRSF" id="PIRSF012666">
    <property type="entry name" value="UCP012666"/>
    <property type="match status" value="1"/>
</dbReference>
<dbReference type="InterPro" id="IPR014746">
    <property type="entry name" value="Gln_synth/guanido_kin_cat_dom"/>
</dbReference>
<protein>
    <submittedName>
        <fullName evidence="2">Glutamate--cysteine ligase</fullName>
    </submittedName>
</protein>
<reference evidence="2 3" key="1">
    <citation type="submission" date="2021-01" db="EMBL/GenBank/DDBJ databases">
        <title>Whole genome shotgun sequence of Catellatospora bangladeshensis NBRC 107357.</title>
        <authorList>
            <person name="Komaki H."/>
            <person name="Tamura T."/>
        </authorList>
    </citation>
    <scope>NUCLEOTIDE SEQUENCE [LARGE SCALE GENOMIC DNA]</scope>
    <source>
        <strain evidence="2 3">NBRC 107357</strain>
    </source>
</reference>
<dbReference type="RefSeq" id="WP_203740835.1">
    <property type="nucleotide sequence ID" value="NZ_BONF01000003.1"/>
</dbReference>
<evidence type="ECO:0000313" key="2">
    <source>
        <dbReference type="EMBL" id="GIF78963.1"/>
    </source>
</evidence>
<dbReference type="InterPro" id="IPR050141">
    <property type="entry name" value="GCL_type2/YbdK_subfam"/>
</dbReference>